<reference evidence="2" key="1">
    <citation type="submission" date="2019-02" db="EMBL/GenBank/DDBJ databases">
        <authorList>
            <person name="Gruber-Vodicka R. H."/>
            <person name="Seah K. B. B."/>
        </authorList>
    </citation>
    <scope>NUCLEOTIDE SEQUENCE</scope>
    <source>
        <strain evidence="2">BECK_M7</strain>
    </source>
</reference>
<gene>
    <name evidence="2" type="ORF">BECKLFY1418B_GA0070995_108111</name>
</gene>
<dbReference type="AlphaFoldDB" id="A0A450UUP0"/>
<feature type="transmembrane region" description="Helical" evidence="1">
    <location>
        <begin position="51"/>
        <end position="71"/>
    </location>
</feature>
<keyword evidence="1" id="KW-0812">Transmembrane</keyword>
<dbReference type="EMBL" id="CAADFF010000081">
    <property type="protein sequence ID" value="VFJ96206.1"/>
    <property type="molecule type" value="Genomic_DNA"/>
</dbReference>
<feature type="transmembrane region" description="Helical" evidence="1">
    <location>
        <begin position="21"/>
        <end position="39"/>
    </location>
</feature>
<name>A0A450UUP0_9GAMM</name>
<keyword evidence="1" id="KW-0472">Membrane</keyword>
<keyword evidence="1" id="KW-1133">Transmembrane helix</keyword>
<evidence type="ECO:0000256" key="1">
    <source>
        <dbReference type="SAM" id="Phobius"/>
    </source>
</evidence>
<proteinExistence type="predicted"/>
<evidence type="ECO:0000313" key="2">
    <source>
        <dbReference type="EMBL" id="VFJ96206.1"/>
    </source>
</evidence>
<sequence>MRDIFDAYKGLLGSRRDPSHAFILMAVIGVFLANGFLVTKYLPGGIANETFISFLAATLVQAGIFATYIIIPHLRLKNIIRTIPLLVAFLHT</sequence>
<protein>
    <submittedName>
        <fullName evidence="2">Uncharacterized protein</fullName>
    </submittedName>
</protein>
<accession>A0A450UUP0</accession>
<organism evidence="2">
    <name type="scientific">Candidatus Kentrum sp. LFY</name>
    <dbReference type="NCBI Taxonomy" id="2126342"/>
    <lineage>
        <taxon>Bacteria</taxon>
        <taxon>Pseudomonadati</taxon>
        <taxon>Pseudomonadota</taxon>
        <taxon>Gammaproteobacteria</taxon>
        <taxon>Candidatus Kentrum</taxon>
    </lineage>
</organism>